<name>A0A5C6XGH5_9DELT</name>
<dbReference type="PANTHER" id="PTHR22604">
    <property type="entry name" value="OXIDOREDUCTASES"/>
    <property type="match status" value="1"/>
</dbReference>
<dbReference type="Proteomes" id="UP000321412">
    <property type="component" value="Unassembled WGS sequence"/>
</dbReference>
<dbReference type="InterPro" id="IPR050984">
    <property type="entry name" value="Gfo/Idh/MocA_domain"/>
</dbReference>
<dbReference type="InterPro" id="IPR055170">
    <property type="entry name" value="GFO_IDH_MocA-like_dom"/>
</dbReference>
<dbReference type="Gene3D" id="3.30.360.10">
    <property type="entry name" value="Dihydrodipicolinate Reductase, domain 2"/>
    <property type="match status" value="1"/>
</dbReference>
<dbReference type="PRINTS" id="PR01775">
    <property type="entry name" value="GLFROXRDTASE"/>
</dbReference>
<feature type="domain" description="Gfo/Idh/MocA-like oxidoreductase N-terminal" evidence="3">
    <location>
        <begin position="8"/>
        <end position="129"/>
    </location>
</feature>
<feature type="domain" description="GFO/IDH/MocA-like oxidoreductase" evidence="4">
    <location>
        <begin position="140"/>
        <end position="258"/>
    </location>
</feature>
<proteinExistence type="inferred from homology"/>
<dbReference type="Pfam" id="PF22725">
    <property type="entry name" value="GFO_IDH_MocA_C3"/>
    <property type="match status" value="1"/>
</dbReference>
<dbReference type="OrthoDB" id="9793050at2"/>
<dbReference type="InterPro" id="IPR008354">
    <property type="entry name" value="Glc-Fru_OxRdtase_bac"/>
</dbReference>
<dbReference type="SUPFAM" id="SSF51735">
    <property type="entry name" value="NAD(P)-binding Rossmann-fold domains"/>
    <property type="match status" value="1"/>
</dbReference>
<organism evidence="5 6">
    <name type="scientific">Lujinxingia vulgaris</name>
    <dbReference type="NCBI Taxonomy" id="2600176"/>
    <lineage>
        <taxon>Bacteria</taxon>
        <taxon>Deltaproteobacteria</taxon>
        <taxon>Bradymonadales</taxon>
        <taxon>Lujinxingiaceae</taxon>
        <taxon>Lujinxingia</taxon>
    </lineage>
</organism>
<reference evidence="5 6" key="1">
    <citation type="submission" date="2019-08" db="EMBL/GenBank/DDBJ databases">
        <title>Bradymonadales sp. TMQ4.</title>
        <authorList>
            <person name="Liang Q."/>
        </authorList>
    </citation>
    <scope>NUCLEOTIDE SEQUENCE [LARGE SCALE GENOMIC DNA]</scope>
    <source>
        <strain evidence="5 6">TMQ4</strain>
    </source>
</reference>
<dbReference type="GO" id="GO:0016491">
    <property type="term" value="F:oxidoreductase activity"/>
    <property type="evidence" value="ECO:0007669"/>
    <property type="project" value="UniProtKB-KW"/>
</dbReference>
<dbReference type="InterPro" id="IPR000683">
    <property type="entry name" value="Gfo/Idh/MocA-like_OxRdtase_N"/>
</dbReference>
<accession>A0A5C6XGH5</accession>
<dbReference type="Gene3D" id="3.40.50.720">
    <property type="entry name" value="NAD(P)-binding Rossmann-like Domain"/>
    <property type="match status" value="1"/>
</dbReference>
<evidence type="ECO:0000256" key="2">
    <source>
        <dbReference type="ARBA" id="ARBA00023002"/>
    </source>
</evidence>
<comment type="similarity">
    <text evidence="1">Belongs to the Gfo/Idh/MocA family.</text>
</comment>
<evidence type="ECO:0000256" key="1">
    <source>
        <dbReference type="ARBA" id="ARBA00010928"/>
    </source>
</evidence>
<dbReference type="GO" id="GO:0000166">
    <property type="term" value="F:nucleotide binding"/>
    <property type="evidence" value="ECO:0007669"/>
    <property type="project" value="InterPro"/>
</dbReference>
<dbReference type="AlphaFoldDB" id="A0A5C6XGH5"/>
<evidence type="ECO:0000259" key="4">
    <source>
        <dbReference type="Pfam" id="PF22725"/>
    </source>
</evidence>
<dbReference type="PANTHER" id="PTHR22604:SF105">
    <property type="entry name" value="TRANS-1,2-DIHYDROBENZENE-1,2-DIOL DEHYDROGENASE"/>
    <property type="match status" value="1"/>
</dbReference>
<evidence type="ECO:0000259" key="3">
    <source>
        <dbReference type="Pfam" id="PF01408"/>
    </source>
</evidence>
<dbReference type="RefSeq" id="WP_146981659.1">
    <property type="nucleotide sequence ID" value="NZ_VOSM01000005.1"/>
</dbReference>
<dbReference type="SUPFAM" id="SSF55347">
    <property type="entry name" value="Glyceraldehyde-3-phosphate dehydrogenase-like, C-terminal domain"/>
    <property type="match status" value="1"/>
</dbReference>
<sequence>MRTTSTPIRYGVIGLGHIAQVAVLPGFANAENASLNALISGDAEKLSVLGERYDVAHCIAYDDFDDFIEGGHIDALYIALPNHLHCDYVVRAARAGVHVLCEKPLAVTEEECRTMIGACEEAGVHLMTAYRLHFDPAHLHAVDIAQRGDLGELRYISAAFGQNVVEGDIRLSPLDKGGGSVYDMGIYCINAARYLFGGEPIEVIATSQRRPGDARFDYCDESTSVTLRFEGDRLATFISSLGSASVSRLELLGEDGRLSLSPAFSYAQPITMQVETPEHFERTFPKHDQFGAELAYFADCIAKDRPPEPDGYEGLADVRIIEAIYHAAELGEAVELEPVEQRERPEVSQIIVRPAVEKPEEVNTSGPSAS</sequence>
<gene>
    <name evidence="5" type="ORF">FRC98_11880</name>
</gene>
<evidence type="ECO:0000313" key="6">
    <source>
        <dbReference type="Proteomes" id="UP000321412"/>
    </source>
</evidence>
<evidence type="ECO:0000313" key="5">
    <source>
        <dbReference type="EMBL" id="TXD36531.1"/>
    </source>
</evidence>
<dbReference type="InterPro" id="IPR036291">
    <property type="entry name" value="NAD(P)-bd_dom_sf"/>
</dbReference>
<keyword evidence="6" id="KW-1185">Reference proteome</keyword>
<protein>
    <submittedName>
        <fullName evidence="5">Gfo/Idh/MocA family oxidoreductase</fullName>
    </submittedName>
</protein>
<dbReference type="EMBL" id="VOSM01000005">
    <property type="protein sequence ID" value="TXD36531.1"/>
    <property type="molecule type" value="Genomic_DNA"/>
</dbReference>
<comment type="caution">
    <text evidence="5">The sequence shown here is derived from an EMBL/GenBank/DDBJ whole genome shotgun (WGS) entry which is preliminary data.</text>
</comment>
<keyword evidence="2" id="KW-0560">Oxidoreductase</keyword>
<dbReference type="Pfam" id="PF01408">
    <property type="entry name" value="GFO_IDH_MocA"/>
    <property type="match status" value="1"/>
</dbReference>